<dbReference type="PROSITE" id="PS50893">
    <property type="entry name" value="ABC_TRANSPORTER_2"/>
    <property type="match status" value="1"/>
</dbReference>
<gene>
    <name evidence="5" type="ORF">JOD17_001906</name>
</gene>
<dbReference type="Pfam" id="PF00005">
    <property type="entry name" value="ABC_tran"/>
    <property type="match status" value="1"/>
</dbReference>
<reference evidence="5 6" key="1">
    <citation type="submission" date="2021-01" db="EMBL/GenBank/DDBJ databases">
        <title>Genomic Encyclopedia of Type Strains, Phase IV (KMG-IV): sequencing the most valuable type-strain genomes for metagenomic binning, comparative biology and taxonomic classification.</title>
        <authorList>
            <person name="Goeker M."/>
        </authorList>
    </citation>
    <scope>NUCLEOTIDE SEQUENCE [LARGE SCALE GENOMIC DNA]</scope>
    <source>
        <strain evidence="5 6">DSM 25540</strain>
    </source>
</reference>
<protein>
    <submittedName>
        <fullName evidence="5">ABC-type nitrate/sulfonate/bicarbonate transport system ATPase subunit</fullName>
    </submittedName>
</protein>
<dbReference type="SMART" id="SM00382">
    <property type="entry name" value="AAA"/>
    <property type="match status" value="1"/>
</dbReference>
<dbReference type="PANTHER" id="PTHR42788">
    <property type="entry name" value="TAURINE IMPORT ATP-BINDING PROTEIN-RELATED"/>
    <property type="match status" value="1"/>
</dbReference>
<evidence type="ECO:0000313" key="6">
    <source>
        <dbReference type="Proteomes" id="UP000741863"/>
    </source>
</evidence>
<dbReference type="RefSeq" id="WP_204697240.1">
    <property type="nucleotide sequence ID" value="NZ_JAFBEC010000005.1"/>
</dbReference>
<dbReference type="InterPro" id="IPR050166">
    <property type="entry name" value="ABC_transporter_ATP-bind"/>
</dbReference>
<dbReference type="CDD" id="cd03293">
    <property type="entry name" value="ABC_NrtD_SsuB_transporters"/>
    <property type="match status" value="1"/>
</dbReference>
<keyword evidence="3" id="KW-0067">ATP-binding</keyword>
<evidence type="ECO:0000313" key="5">
    <source>
        <dbReference type="EMBL" id="MBM7632812.1"/>
    </source>
</evidence>
<dbReference type="PROSITE" id="PS00211">
    <property type="entry name" value="ABC_TRANSPORTER_1"/>
    <property type="match status" value="1"/>
</dbReference>
<keyword evidence="2" id="KW-0547">Nucleotide-binding</keyword>
<name>A0ABS2PBM2_9BACL</name>
<dbReference type="Gene3D" id="3.40.50.300">
    <property type="entry name" value="P-loop containing nucleotide triphosphate hydrolases"/>
    <property type="match status" value="1"/>
</dbReference>
<evidence type="ECO:0000256" key="3">
    <source>
        <dbReference type="ARBA" id="ARBA00022840"/>
    </source>
</evidence>
<dbReference type="Proteomes" id="UP000741863">
    <property type="component" value="Unassembled WGS sequence"/>
</dbReference>
<comment type="caution">
    <text evidence="5">The sequence shown here is derived from an EMBL/GenBank/DDBJ whole genome shotgun (WGS) entry which is preliminary data.</text>
</comment>
<dbReference type="InterPro" id="IPR027417">
    <property type="entry name" value="P-loop_NTPase"/>
</dbReference>
<keyword evidence="6" id="KW-1185">Reference proteome</keyword>
<dbReference type="InterPro" id="IPR003439">
    <property type="entry name" value="ABC_transporter-like_ATP-bd"/>
</dbReference>
<dbReference type="InterPro" id="IPR017871">
    <property type="entry name" value="ABC_transporter-like_CS"/>
</dbReference>
<dbReference type="SUPFAM" id="SSF52540">
    <property type="entry name" value="P-loop containing nucleoside triphosphate hydrolases"/>
    <property type="match status" value="1"/>
</dbReference>
<proteinExistence type="predicted"/>
<dbReference type="InterPro" id="IPR003593">
    <property type="entry name" value="AAA+_ATPase"/>
</dbReference>
<evidence type="ECO:0000256" key="1">
    <source>
        <dbReference type="ARBA" id="ARBA00022448"/>
    </source>
</evidence>
<sequence length="257" mass="28608">MITIEHLEKTFETPKGNVTALEDVNLSIDHGQFTCIVGASGCGKSTLLKIIGGLEPPTVGTVSVDQKINPEPGQDRGMMFQSYTLYHWLTVTENIEFGPKLNGVNVAERKSIVDHLIRSIGLTKFKDLYPSSLSGGMQQRVALARMLANDPSILLMDEPFGALDAQTRAMMQNLLLKLWEENHKTVLFVTHDIDEAILLGDVIYVMSSHPGKVKKRITVDIPRPRADQIFSNRTFGDLKAEITELLFDENEKNMNLA</sequence>
<accession>A0ABS2PBM2</accession>
<evidence type="ECO:0000259" key="4">
    <source>
        <dbReference type="PROSITE" id="PS50893"/>
    </source>
</evidence>
<keyword evidence="1" id="KW-0813">Transport</keyword>
<dbReference type="EMBL" id="JAFBEC010000005">
    <property type="protein sequence ID" value="MBM7632812.1"/>
    <property type="molecule type" value="Genomic_DNA"/>
</dbReference>
<evidence type="ECO:0000256" key="2">
    <source>
        <dbReference type="ARBA" id="ARBA00022741"/>
    </source>
</evidence>
<organism evidence="5 6">
    <name type="scientific">Geomicrobium sediminis</name>
    <dbReference type="NCBI Taxonomy" id="1347788"/>
    <lineage>
        <taxon>Bacteria</taxon>
        <taxon>Bacillati</taxon>
        <taxon>Bacillota</taxon>
        <taxon>Bacilli</taxon>
        <taxon>Bacillales</taxon>
        <taxon>Geomicrobium</taxon>
    </lineage>
</organism>
<dbReference type="PANTHER" id="PTHR42788:SF13">
    <property type="entry name" value="ALIPHATIC SULFONATES IMPORT ATP-BINDING PROTEIN SSUB"/>
    <property type="match status" value="1"/>
</dbReference>
<feature type="domain" description="ABC transporter" evidence="4">
    <location>
        <begin position="2"/>
        <end position="233"/>
    </location>
</feature>